<dbReference type="InterPro" id="IPR018392">
    <property type="entry name" value="LysM"/>
</dbReference>
<dbReference type="SMART" id="SM00257">
    <property type="entry name" value="LysM"/>
    <property type="match status" value="1"/>
</dbReference>
<dbReference type="InterPro" id="IPR036779">
    <property type="entry name" value="LysM_dom_sf"/>
</dbReference>
<evidence type="ECO:0000259" key="3">
    <source>
        <dbReference type="PROSITE" id="PS51782"/>
    </source>
</evidence>
<name>A0A4V2GJ11_9GAMM</name>
<evidence type="ECO:0000313" key="5">
    <source>
        <dbReference type="Proteomes" id="UP000292298"/>
    </source>
</evidence>
<accession>A0A4V2GJ11</accession>
<dbReference type="GO" id="GO:0004222">
    <property type="term" value="F:metalloendopeptidase activity"/>
    <property type="evidence" value="ECO:0007669"/>
    <property type="project" value="TreeGrafter"/>
</dbReference>
<evidence type="ECO:0000256" key="1">
    <source>
        <dbReference type="ARBA" id="ARBA00038420"/>
    </source>
</evidence>
<proteinExistence type="inferred from homology"/>
<protein>
    <submittedName>
        <fullName evidence="4">Lipoprotein NlpD</fullName>
    </submittedName>
</protein>
<evidence type="ECO:0000256" key="2">
    <source>
        <dbReference type="SAM" id="MobiDB-lite"/>
    </source>
</evidence>
<dbReference type="Pfam" id="PF01476">
    <property type="entry name" value="LysM"/>
    <property type="match status" value="1"/>
</dbReference>
<dbReference type="CDD" id="cd00118">
    <property type="entry name" value="LysM"/>
    <property type="match status" value="1"/>
</dbReference>
<comment type="caution">
    <text evidence="4">The sequence shown here is derived from an EMBL/GenBank/DDBJ whole genome shotgun (WGS) entry which is preliminary data.</text>
</comment>
<dbReference type="AlphaFoldDB" id="A0A4V2GJ11"/>
<comment type="similarity">
    <text evidence="1">Belongs to the E.coli NlpD/Haemophilus LppB family.</text>
</comment>
<dbReference type="InterPro" id="IPR011055">
    <property type="entry name" value="Dup_hybrid_motif"/>
</dbReference>
<dbReference type="PANTHER" id="PTHR21666">
    <property type="entry name" value="PEPTIDASE-RELATED"/>
    <property type="match status" value="1"/>
</dbReference>
<dbReference type="Pfam" id="PF01551">
    <property type="entry name" value="Peptidase_M23"/>
    <property type="match status" value="1"/>
</dbReference>
<sequence length="260" mass="28280">MVQCHCAARDRRLPVVLRRLLAGWGLLLLALAGCAEFDYAADRASRELGVSAGTPATYTVREGDTLYQIAFAAGLDFREVARWNGIDAPYVIYPGQRLRLRPPSGQSRRSRTAAADPQSRPDSEPAPASERAPTPDRDDPDRWQWPLEGRVVRQYDANAAGKQGIGIAAEPGSPVSASASGNIVYSGSGLPGYGNLVIIKHNERFLTAYGYNRELLVEEGDSVNRGETIARVGASDEHPGELHFELRERGQPVDPTAYLP</sequence>
<dbReference type="GO" id="GO:0009279">
    <property type="term" value="C:cell outer membrane"/>
    <property type="evidence" value="ECO:0007669"/>
    <property type="project" value="TreeGrafter"/>
</dbReference>
<organism evidence="4 5">
    <name type="scientific">Spiribacter vilamensis</name>
    <dbReference type="NCBI Taxonomy" id="531306"/>
    <lineage>
        <taxon>Bacteria</taxon>
        <taxon>Pseudomonadati</taxon>
        <taxon>Pseudomonadota</taxon>
        <taxon>Gammaproteobacteria</taxon>
        <taxon>Chromatiales</taxon>
        <taxon>Ectothiorhodospiraceae</taxon>
        <taxon>Spiribacter</taxon>
    </lineage>
</organism>
<dbReference type="Proteomes" id="UP000292298">
    <property type="component" value="Unassembled WGS sequence"/>
</dbReference>
<dbReference type="InterPro" id="IPR050570">
    <property type="entry name" value="Cell_wall_metabolism_enzyme"/>
</dbReference>
<keyword evidence="4" id="KW-0449">Lipoprotein</keyword>
<dbReference type="Gene3D" id="3.10.350.10">
    <property type="entry name" value="LysM domain"/>
    <property type="match status" value="1"/>
</dbReference>
<dbReference type="EMBL" id="SHLI01000001">
    <property type="protein sequence ID" value="RZU98475.1"/>
    <property type="molecule type" value="Genomic_DNA"/>
</dbReference>
<dbReference type="SUPFAM" id="SSF51261">
    <property type="entry name" value="Duplicated hybrid motif"/>
    <property type="match status" value="1"/>
</dbReference>
<gene>
    <name evidence="4" type="ORF">EV698_0722</name>
</gene>
<keyword evidence="5" id="KW-1185">Reference proteome</keyword>
<dbReference type="Gene3D" id="2.70.70.10">
    <property type="entry name" value="Glucose Permease (Domain IIA)"/>
    <property type="match status" value="1"/>
</dbReference>
<dbReference type="CDD" id="cd12797">
    <property type="entry name" value="M23_peptidase"/>
    <property type="match status" value="1"/>
</dbReference>
<dbReference type="PANTHER" id="PTHR21666:SF263">
    <property type="entry name" value="MUREIN HYDROLASE ACTIVATOR NLPD"/>
    <property type="match status" value="1"/>
</dbReference>
<reference evidence="4 5" key="1">
    <citation type="submission" date="2019-02" db="EMBL/GenBank/DDBJ databases">
        <title>Genomic Encyclopedia of Type Strains, Phase IV (KMG-IV): sequencing the most valuable type-strain genomes for metagenomic binning, comparative biology and taxonomic classification.</title>
        <authorList>
            <person name="Goeker M."/>
        </authorList>
    </citation>
    <scope>NUCLEOTIDE SEQUENCE [LARGE SCALE GENOMIC DNA]</scope>
    <source>
        <strain evidence="4 5">DSM 21056</strain>
    </source>
</reference>
<dbReference type="InterPro" id="IPR016047">
    <property type="entry name" value="M23ase_b-sheet_dom"/>
</dbReference>
<feature type="region of interest" description="Disordered" evidence="2">
    <location>
        <begin position="101"/>
        <end position="143"/>
    </location>
</feature>
<evidence type="ECO:0000313" key="4">
    <source>
        <dbReference type="EMBL" id="RZU98475.1"/>
    </source>
</evidence>
<feature type="compositionally biased region" description="Basic and acidic residues" evidence="2">
    <location>
        <begin position="133"/>
        <end position="142"/>
    </location>
</feature>
<feature type="domain" description="LysM" evidence="3">
    <location>
        <begin position="56"/>
        <end position="100"/>
    </location>
</feature>
<dbReference type="GO" id="GO:0032153">
    <property type="term" value="C:cell division site"/>
    <property type="evidence" value="ECO:0007669"/>
    <property type="project" value="TreeGrafter"/>
</dbReference>
<dbReference type="PROSITE" id="PS51782">
    <property type="entry name" value="LYSM"/>
    <property type="match status" value="1"/>
</dbReference>